<dbReference type="AlphaFoldDB" id="A0A6A4HCM6"/>
<dbReference type="SUPFAM" id="SSF53474">
    <property type="entry name" value="alpha/beta-Hydrolases"/>
    <property type="match status" value="1"/>
</dbReference>
<name>A0A6A4HCM6_9AGAR</name>
<evidence type="ECO:0000313" key="2">
    <source>
        <dbReference type="Proteomes" id="UP000799118"/>
    </source>
</evidence>
<organism evidence="1 2">
    <name type="scientific">Gymnopus androsaceus JB14</name>
    <dbReference type="NCBI Taxonomy" id="1447944"/>
    <lineage>
        <taxon>Eukaryota</taxon>
        <taxon>Fungi</taxon>
        <taxon>Dikarya</taxon>
        <taxon>Basidiomycota</taxon>
        <taxon>Agaricomycotina</taxon>
        <taxon>Agaricomycetes</taxon>
        <taxon>Agaricomycetidae</taxon>
        <taxon>Agaricales</taxon>
        <taxon>Marasmiineae</taxon>
        <taxon>Omphalotaceae</taxon>
        <taxon>Gymnopus</taxon>
    </lineage>
</organism>
<gene>
    <name evidence="1" type="ORF">BT96DRAFT_997588</name>
</gene>
<reference evidence="1" key="1">
    <citation type="journal article" date="2019" name="Environ. Microbiol.">
        <title>Fungal ecological strategies reflected in gene transcription - a case study of two litter decomposers.</title>
        <authorList>
            <person name="Barbi F."/>
            <person name="Kohler A."/>
            <person name="Barry K."/>
            <person name="Baskaran P."/>
            <person name="Daum C."/>
            <person name="Fauchery L."/>
            <person name="Ihrmark K."/>
            <person name="Kuo A."/>
            <person name="LaButti K."/>
            <person name="Lipzen A."/>
            <person name="Morin E."/>
            <person name="Grigoriev I.V."/>
            <person name="Henrissat B."/>
            <person name="Lindahl B."/>
            <person name="Martin F."/>
        </authorList>
    </citation>
    <scope>NUCLEOTIDE SEQUENCE</scope>
    <source>
        <strain evidence="1">JB14</strain>
    </source>
</reference>
<dbReference type="OrthoDB" id="3466517at2759"/>
<keyword evidence="2" id="KW-1185">Reference proteome</keyword>
<accession>A0A6A4HCM6</accession>
<dbReference type="EMBL" id="ML769529">
    <property type="protein sequence ID" value="KAE9395566.1"/>
    <property type="molecule type" value="Genomic_DNA"/>
</dbReference>
<dbReference type="Proteomes" id="UP000799118">
    <property type="component" value="Unassembled WGS sequence"/>
</dbReference>
<dbReference type="InterPro" id="IPR029058">
    <property type="entry name" value="AB_hydrolase_fold"/>
</dbReference>
<evidence type="ECO:0008006" key="3">
    <source>
        <dbReference type="Google" id="ProtNLM"/>
    </source>
</evidence>
<evidence type="ECO:0000313" key="1">
    <source>
        <dbReference type="EMBL" id="KAE9395566.1"/>
    </source>
</evidence>
<sequence length="314" mass="35214">MPIFTLPNSIEFFYIDSGLPSTPAYTTYFVVHGHSFHSGVFKRLLPVAHKNSHRMIAVNRREYAGSTPYTEAELDVFAQGSDEQRLHLLLSEGTNLALCLEGLIHSLCLQEAVREKLALSVHKIIMWEPPVHCLGVEPPPTYLPLLDLDIAPEARPLAFVRWGYSDPNRRGTFKETPFEELSRIIDLSPGDRCDTFLLGPAFAEAERIVTNRALFDISTRSAWGATDIWNLVGDASTPSILAATWFLEDQVQSQHSDIHFSVIKGVNHFQMWDDPESCMKELELCTVKVLSASASVDSAIMICDGSNRRSKRRI</sequence>
<protein>
    <recommendedName>
        <fullName evidence="3">AB hydrolase-1 domain-containing protein</fullName>
    </recommendedName>
</protein>
<proteinExistence type="predicted"/>
<dbReference type="Gene3D" id="3.40.50.1820">
    <property type="entry name" value="alpha/beta hydrolase"/>
    <property type="match status" value="1"/>
</dbReference>